<dbReference type="InParanoid" id="A0A4S2MW80"/>
<name>A0A4S2MW80_9PEZI</name>
<dbReference type="OrthoDB" id="5271480at2759"/>
<dbReference type="AlphaFoldDB" id="A0A4S2MW80"/>
<protein>
    <submittedName>
        <fullName evidence="2">Uncharacterized protein</fullName>
    </submittedName>
</protein>
<organism evidence="2 3">
    <name type="scientific">Ascodesmis nigricans</name>
    <dbReference type="NCBI Taxonomy" id="341454"/>
    <lineage>
        <taxon>Eukaryota</taxon>
        <taxon>Fungi</taxon>
        <taxon>Dikarya</taxon>
        <taxon>Ascomycota</taxon>
        <taxon>Pezizomycotina</taxon>
        <taxon>Pezizomycetes</taxon>
        <taxon>Pezizales</taxon>
        <taxon>Ascodesmidaceae</taxon>
        <taxon>Ascodesmis</taxon>
    </lineage>
</organism>
<feature type="region of interest" description="Disordered" evidence="1">
    <location>
        <begin position="1"/>
        <end position="92"/>
    </location>
</feature>
<dbReference type="Proteomes" id="UP000298138">
    <property type="component" value="Unassembled WGS sequence"/>
</dbReference>
<evidence type="ECO:0000256" key="1">
    <source>
        <dbReference type="SAM" id="MobiDB-lite"/>
    </source>
</evidence>
<dbReference type="EMBL" id="ML220122">
    <property type="protein sequence ID" value="TGZ80804.1"/>
    <property type="molecule type" value="Genomic_DNA"/>
</dbReference>
<gene>
    <name evidence="2" type="ORF">EX30DRAFT_341135</name>
</gene>
<keyword evidence="3" id="KW-1185">Reference proteome</keyword>
<feature type="compositionally biased region" description="Pro residues" evidence="1">
    <location>
        <begin position="22"/>
        <end position="31"/>
    </location>
</feature>
<proteinExistence type="predicted"/>
<accession>A0A4S2MW80</accession>
<evidence type="ECO:0000313" key="3">
    <source>
        <dbReference type="Proteomes" id="UP000298138"/>
    </source>
</evidence>
<reference evidence="2 3" key="1">
    <citation type="submission" date="2019-04" db="EMBL/GenBank/DDBJ databases">
        <title>Comparative genomics and transcriptomics to analyze fruiting body development in filamentous ascomycetes.</title>
        <authorList>
            <consortium name="DOE Joint Genome Institute"/>
            <person name="Lutkenhaus R."/>
            <person name="Traeger S."/>
            <person name="Breuer J."/>
            <person name="Kuo A."/>
            <person name="Lipzen A."/>
            <person name="Pangilinan J."/>
            <person name="Dilworth D."/>
            <person name="Sandor L."/>
            <person name="Poggeler S."/>
            <person name="Barry K."/>
            <person name="Grigoriev I.V."/>
            <person name="Nowrousian M."/>
        </authorList>
    </citation>
    <scope>NUCLEOTIDE SEQUENCE [LARGE SCALE GENOMIC DNA]</scope>
    <source>
        <strain evidence="2 3">CBS 389.68</strain>
    </source>
</reference>
<sequence>MAGLALPNLRRQSSRASAHTLPTPPTSPLSSPPSSNTRSKRPLSPSASQSPRITHLPPNAPSRAMTYTPPPTPKYSQIPATPPPQANQYTTPYQPQFKHLPLDLAPLTNLPHRHHLFSEVFAGKASTPRKIEYLVELKFVASTLRGWVDIVLGRTHYHLPAQDIEFIIKSIVAAYREIPAAVRELGGIVEGAVAETVKRYCGEVARELVAVAEWEEGRRVCAWGMGR</sequence>
<evidence type="ECO:0000313" key="2">
    <source>
        <dbReference type="EMBL" id="TGZ80804.1"/>
    </source>
</evidence>